<organism evidence="5 6">
    <name type="scientific">Clostridium aciditolerans</name>
    <dbReference type="NCBI Taxonomy" id="339861"/>
    <lineage>
        <taxon>Bacteria</taxon>
        <taxon>Bacillati</taxon>
        <taxon>Bacillota</taxon>
        <taxon>Clostridia</taxon>
        <taxon>Eubacteriales</taxon>
        <taxon>Clostridiaceae</taxon>
        <taxon>Clostridium</taxon>
    </lineage>
</organism>
<dbReference type="SUPFAM" id="SSF46894">
    <property type="entry name" value="C-terminal effector domain of the bipartite response regulators"/>
    <property type="match status" value="1"/>
</dbReference>
<evidence type="ECO:0000256" key="2">
    <source>
        <dbReference type="ARBA" id="ARBA00023125"/>
    </source>
</evidence>
<dbReference type="InterPro" id="IPR036388">
    <property type="entry name" value="WH-like_DNA-bd_sf"/>
</dbReference>
<dbReference type="CDD" id="cd06170">
    <property type="entry name" value="LuxR_C_like"/>
    <property type="match status" value="1"/>
</dbReference>
<dbReference type="Pfam" id="PF00196">
    <property type="entry name" value="GerE"/>
    <property type="match status" value="1"/>
</dbReference>
<evidence type="ECO:0000313" key="6">
    <source>
        <dbReference type="Proteomes" id="UP000622687"/>
    </source>
</evidence>
<dbReference type="GO" id="GO:0006355">
    <property type="term" value="P:regulation of DNA-templated transcription"/>
    <property type="evidence" value="ECO:0007669"/>
    <property type="project" value="InterPro"/>
</dbReference>
<evidence type="ECO:0000256" key="3">
    <source>
        <dbReference type="ARBA" id="ARBA00023163"/>
    </source>
</evidence>
<reference evidence="5" key="1">
    <citation type="submission" date="2020-12" db="EMBL/GenBank/DDBJ databases">
        <title>Clostridium thailandense sp. nov., a novel acetogenic bacterium isolated from peat land soil in Thailand.</title>
        <authorList>
            <person name="Chaikitkaew S."/>
            <person name="Birkeland N.K."/>
        </authorList>
    </citation>
    <scope>NUCLEOTIDE SEQUENCE</scope>
    <source>
        <strain evidence="5">DSM 17425</strain>
    </source>
</reference>
<evidence type="ECO:0000259" key="4">
    <source>
        <dbReference type="PROSITE" id="PS50043"/>
    </source>
</evidence>
<keyword evidence="6" id="KW-1185">Reference proteome</keyword>
<gene>
    <name evidence="5" type="ORF">I6U51_00190</name>
</gene>
<dbReference type="EMBL" id="JAEEGB010000001">
    <property type="protein sequence ID" value="MBI6871123.1"/>
    <property type="molecule type" value="Genomic_DNA"/>
</dbReference>
<dbReference type="PANTHER" id="PTHR44688">
    <property type="entry name" value="DNA-BINDING TRANSCRIPTIONAL ACTIVATOR DEVR_DOSR"/>
    <property type="match status" value="1"/>
</dbReference>
<keyword evidence="3" id="KW-0804">Transcription</keyword>
<name>A0A934M2Y6_9CLOT</name>
<dbReference type="GO" id="GO:0003677">
    <property type="term" value="F:DNA binding"/>
    <property type="evidence" value="ECO:0007669"/>
    <property type="project" value="UniProtKB-KW"/>
</dbReference>
<dbReference type="SMART" id="SM00421">
    <property type="entry name" value="HTH_LUXR"/>
    <property type="match status" value="1"/>
</dbReference>
<dbReference type="InterPro" id="IPR016032">
    <property type="entry name" value="Sig_transdc_resp-reg_C-effctor"/>
</dbReference>
<keyword evidence="2" id="KW-0238">DNA-binding</keyword>
<dbReference type="Proteomes" id="UP000622687">
    <property type="component" value="Unassembled WGS sequence"/>
</dbReference>
<proteinExistence type="predicted"/>
<feature type="domain" description="HTH luxR-type" evidence="4">
    <location>
        <begin position="190"/>
        <end position="255"/>
    </location>
</feature>
<dbReference type="PROSITE" id="PS50043">
    <property type="entry name" value="HTH_LUXR_2"/>
    <property type="match status" value="1"/>
</dbReference>
<evidence type="ECO:0000313" key="5">
    <source>
        <dbReference type="EMBL" id="MBI6871123.1"/>
    </source>
</evidence>
<accession>A0A934M2Y6</accession>
<dbReference type="AlphaFoldDB" id="A0A934M2Y6"/>
<dbReference type="PANTHER" id="PTHR44688:SF16">
    <property type="entry name" value="DNA-BINDING TRANSCRIPTIONAL ACTIVATOR DEVR_DOSR"/>
    <property type="match status" value="1"/>
</dbReference>
<dbReference type="PRINTS" id="PR00038">
    <property type="entry name" value="HTHLUXR"/>
</dbReference>
<dbReference type="Gene3D" id="1.10.10.10">
    <property type="entry name" value="Winged helix-like DNA-binding domain superfamily/Winged helix DNA-binding domain"/>
    <property type="match status" value="1"/>
</dbReference>
<dbReference type="PROSITE" id="PS00622">
    <property type="entry name" value="HTH_LUXR_1"/>
    <property type="match status" value="1"/>
</dbReference>
<keyword evidence="1" id="KW-0805">Transcription regulation</keyword>
<evidence type="ECO:0000256" key="1">
    <source>
        <dbReference type="ARBA" id="ARBA00023015"/>
    </source>
</evidence>
<comment type="caution">
    <text evidence="5">The sequence shown here is derived from an EMBL/GenBank/DDBJ whole genome shotgun (WGS) entry which is preliminary data.</text>
</comment>
<dbReference type="InterPro" id="IPR000792">
    <property type="entry name" value="Tscrpt_reg_LuxR_C"/>
</dbReference>
<dbReference type="RefSeq" id="WP_211140590.1">
    <property type="nucleotide sequence ID" value="NZ_JAEEGB010000001.1"/>
</dbReference>
<protein>
    <recommendedName>
        <fullName evidence="4">HTH luxR-type domain-containing protein</fullName>
    </recommendedName>
</protein>
<sequence length="259" mass="30367">MAIMSEKDWLLVNDIIYLFNAVCDHTERRKRLLEVLRILIPYNCATFYHADMKKDNVLIDPVEIDLLEEKKLSYDEYFYKLDYCKELYYLAKPIVYRENDLIENREKTEYYNDYLMPNTHAHYVVNVNMANQAGLLGHISLARTKGEGQFSERDMFILRLLEPHLTNSLHQWKQQKSTLKNISDVVDAGSLANDYKLTSREQELISLMLEGLNNDEISNKLFISLGTVKKHINNIFHKIGVKNRNQLICLSIKTGWNAK</sequence>